<comment type="caution">
    <text evidence="2">The sequence shown here is derived from an EMBL/GenBank/DDBJ whole genome shotgun (WGS) entry which is preliminary data.</text>
</comment>
<proteinExistence type="predicted"/>
<keyword evidence="3" id="KW-1185">Reference proteome</keyword>
<gene>
    <name evidence="2" type="ORF">TIFTF001_036503</name>
</gene>
<feature type="region of interest" description="Disordered" evidence="1">
    <location>
        <begin position="106"/>
        <end position="127"/>
    </location>
</feature>
<evidence type="ECO:0000313" key="3">
    <source>
        <dbReference type="Proteomes" id="UP001187192"/>
    </source>
</evidence>
<sequence length="194" mass="21617">MAVNSEIASEQRQWNGIEEKRCNTAVPELHVCRRSGAEEGRRSLAGQFCGLTTRLHGLVLPLAHDGLKHARILQGSVGGIVDFPFQGSSPSITTSTQSYGWARRLEKGPRRPPILRPQRSSRHPQQREFTGVDHIELATPAIVAQVVVCAVGLRRHGRRQRGRADDVGWVANQTHDYGLMIFGVIHFYLRTTPQ</sequence>
<evidence type="ECO:0000313" key="2">
    <source>
        <dbReference type="EMBL" id="GMN67442.1"/>
    </source>
</evidence>
<dbReference type="AlphaFoldDB" id="A0AA88E3H7"/>
<evidence type="ECO:0000256" key="1">
    <source>
        <dbReference type="SAM" id="MobiDB-lite"/>
    </source>
</evidence>
<dbReference type="EMBL" id="BTGU01000452">
    <property type="protein sequence ID" value="GMN67442.1"/>
    <property type="molecule type" value="Genomic_DNA"/>
</dbReference>
<dbReference type="Proteomes" id="UP001187192">
    <property type="component" value="Unassembled WGS sequence"/>
</dbReference>
<name>A0AA88E3H7_FICCA</name>
<protein>
    <submittedName>
        <fullName evidence="2">Uncharacterized protein</fullName>
    </submittedName>
</protein>
<organism evidence="2 3">
    <name type="scientific">Ficus carica</name>
    <name type="common">Common fig</name>
    <dbReference type="NCBI Taxonomy" id="3494"/>
    <lineage>
        <taxon>Eukaryota</taxon>
        <taxon>Viridiplantae</taxon>
        <taxon>Streptophyta</taxon>
        <taxon>Embryophyta</taxon>
        <taxon>Tracheophyta</taxon>
        <taxon>Spermatophyta</taxon>
        <taxon>Magnoliopsida</taxon>
        <taxon>eudicotyledons</taxon>
        <taxon>Gunneridae</taxon>
        <taxon>Pentapetalae</taxon>
        <taxon>rosids</taxon>
        <taxon>fabids</taxon>
        <taxon>Rosales</taxon>
        <taxon>Moraceae</taxon>
        <taxon>Ficeae</taxon>
        <taxon>Ficus</taxon>
    </lineage>
</organism>
<accession>A0AA88E3H7</accession>
<reference evidence="2" key="1">
    <citation type="submission" date="2023-07" db="EMBL/GenBank/DDBJ databases">
        <title>draft genome sequence of fig (Ficus carica).</title>
        <authorList>
            <person name="Takahashi T."/>
            <person name="Nishimura K."/>
        </authorList>
    </citation>
    <scope>NUCLEOTIDE SEQUENCE</scope>
</reference>